<evidence type="ECO:0000256" key="2">
    <source>
        <dbReference type="SAM" id="SignalP"/>
    </source>
</evidence>
<reference evidence="4 5" key="1">
    <citation type="journal article" date="2010" name="Syst. Appl. Microbiol.">
        <title>Four new species of Chryseobacterium from the rhizosphere of coastal sand dune plants, Chryseobacterium elymi sp. nov., Chryseobacterium hagamense sp. nov., Chryseobacterium lathyri sp. nov. and Chryseobacterium rhizosphaerae sp. nov.</title>
        <authorList>
            <person name="Cho S.H."/>
            <person name="Lee K.S."/>
            <person name="Shin D.S."/>
            <person name="Han J.H."/>
            <person name="Park K.S."/>
            <person name="Lee C.H."/>
            <person name="Park K.H."/>
            <person name="Kim S.B."/>
        </authorList>
    </citation>
    <scope>NUCLEOTIDE SEQUENCE [LARGE SCALE GENOMIC DNA]</scope>
    <source>
        <strain evidence="4 5">KCTC 22548</strain>
    </source>
</reference>
<evidence type="ECO:0000313" key="4">
    <source>
        <dbReference type="EMBL" id="REC74851.1"/>
    </source>
</evidence>
<dbReference type="Pfam" id="PF18962">
    <property type="entry name" value="Por_Secre_tail"/>
    <property type="match status" value="1"/>
</dbReference>
<sequence length="335" mass="34862">MKKFLLVACGAAFSIGVSAQTVLNENFNALTLGNLATDATGSLPGQGGFYIYGGVGSDYQVAALDAAHGNSLKIKSGAGYDDLDNSSNVRFAFKSITTTATAGNNILKGTLDIYTGPATGAGKIQCAMYDAAGAGIVGINYDYSTKTISGMGRLTPAGSTARFYSIGLGSATYAANTWVSVSFTYNKTTGAYSWTYPEGTFNFTNATNPGYSVSTGLVPAELDFVSSTDEGNTVANEAFVDNVNVMYGNSATLGTADVSVSAKAPVSVYPNPVSDVLTIKAEAKINKVEIFDMSGRKINVDINNDKVNVGGLNAGSYIINIETKDGKTTEKFIKK</sequence>
<comment type="caution">
    <text evidence="4">The sequence shown here is derived from an EMBL/GenBank/DDBJ whole genome shotgun (WGS) entry which is preliminary data.</text>
</comment>
<feature type="signal peptide" evidence="2">
    <location>
        <begin position="1"/>
        <end position="19"/>
    </location>
</feature>
<dbReference type="EMBL" id="QNUF01000013">
    <property type="protein sequence ID" value="REC74851.1"/>
    <property type="molecule type" value="Genomic_DNA"/>
</dbReference>
<evidence type="ECO:0000313" key="5">
    <source>
        <dbReference type="Proteomes" id="UP000256491"/>
    </source>
</evidence>
<dbReference type="RefSeq" id="WP_047494867.1">
    <property type="nucleotide sequence ID" value="NZ_BJYH01000016.1"/>
</dbReference>
<accession>A0ABX9IJX7</accession>
<dbReference type="Proteomes" id="UP000256491">
    <property type="component" value="Unassembled WGS sequence"/>
</dbReference>
<feature type="chain" id="PRO_5045581229" evidence="2">
    <location>
        <begin position="20"/>
        <end position="335"/>
    </location>
</feature>
<evidence type="ECO:0000256" key="1">
    <source>
        <dbReference type="ARBA" id="ARBA00022729"/>
    </source>
</evidence>
<keyword evidence="1 2" id="KW-0732">Signal</keyword>
<proteinExistence type="predicted"/>
<dbReference type="NCBIfam" id="TIGR04183">
    <property type="entry name" value="Por_Secre_tail"/>
    <property type="match status" value="1"/>
</dbReference>
<gene>
    <name evidence="4" type="ORF">DRF57_12500</name>
</gene>
<dbReference type="InterPro" id="IPR026444">
    <property type="entry name" value="Secre_tail"/>
</dbReference>
<protein>
    <submittedName>
        <fullName evidence="4">T9SS C-terminal target domain-containing protein</fullName>
    </submittedName>
</protein>
<name>A0ABX9IJX7_9FLAO</name>
<evidence type="ECO:0000259" key="3">
    <source>
        <dbReference type="Pfam" id="PF18962"/>
    </source>
</evidence>
<keyword evidence="5" id="KW-1185">Reference proteome</keyword>
<feature type="domain" description="Secretion system C-terminal sorting" evidence="3">
    <location>
        <begin position="268"/>
        <end position="333"/>
    </location>
</feature>
<organism evidence="4 5">
    <name type="scientific">Chryseobacterium rhizosphaerae</name>
    <dbReference type="NCBI Taxonomy" id="395937"/>
    <lineage>
        <taxon>Bacteria</taxon>
        <taxon>Pseudomonadati</taxon>
        <taxon>Bacteroidota</taxon>
        <taxon>Flavobacteriia</taxon>
        <taxon>Flavobacteriales</taxon>
        <taxon>Weeksellaceae</taxon>
        <taxon>Chryseobacterium group</taxon>
        <taxon>Chryseobacterium</taxon>
    </lineage>
</organism>